<reference evidence="11" key="2">
    <citation type="submission" date="2023-02" db="EMBL/GenBank/DDBJ databases">
        <authorList>
            <consortium name="DOE Joint Genome Institute"/>
            <person name="Mondo S.J."/>
            <person name="Chang Y."/>
            <person name="Wang Y."/>
            <person name="Ahrendt S."/>
            <person name="Andreopoulos W."/>
            <person name="Barry K."/>
            <person name="Beard J."/>
            <person name="Benny G.L."/>
            <person name="Blankenship S."/>
            <person name="Bonito G."/>
            <person name="Cuomo C."/>
            <person name="Desiro A."/>
            <person name="Gervers K.A."/>
            <person name="Hundley H."/>
            <person name="Kuo A."/>
            <person name="LaButti K."/>
            <person name="Lang B.F."/>
            <person name="Lipzen A."/>
            <person name="O'Donnell K."/>
            <person name="Pangilinan J."/>
            <person name="Reynolds N."/>
            <person name="Sandor L."/>
            <person name="Smith M.W."/>
            <person name="Tsang A."/>
            <person name="Grigoriev I.V."/>
            <person name="Stajich J.E."/>
            <person name="Spatafora J.W."/>
        </authorList>
    </citation>
    <scope>NUCLEOTIDE SEQUENCE</scope>
    <source>
        <strain evidence="11">RSA 2281</strain>
    </source>
</reference>
<evidence type="ECO:0000256" key="9">
    <source>
        <dbReference type="SAM" id="MobiDB-lite"/>
    </source>
</evidence>
<evidence type="ECO:0000256" key="1">
    <source>
        <dbReference type="ARBA" id="ARBA00004123"/>
    </source>
</evidence>
<sequence>MTNQMVPRFRVKKISYKNPLQIYKASEQPDILKDAVDVPQTAANIETGVEKEEEDEYDLQAVLSEAKNAVKTGQEVQSYIPIPDASSVISEKQFQHMYRKRFKEPTNLIRFSMTVEDSLTGAQYYMDEQDVEFVDKYNKDHPSVMITEDTFEDIMYQIESVVNTQLPHLSLDSTNTPQPNTLLDMLPESYRTSRYNMMVLLTYWRSRRLKRDGKPIIPQLRYEDTLKNEIDPYVCFRRRETKPVRKTRRTDQQSLERLRKLRNEMEKARNLFEMVLRREKLRKETLVQEHHVFEKRCDIRAFQKILDIKDEDALLPISKKKRKISTDTGSSTTIKIPRSLLRQNGGDALDRHEKSPMQLALESELAKKREEDAPYDDITECPYQPFPMDLPMQFFQVLPTPSPNTPQPHTRQFRKRIGRGGRVFIDRIGHRTPSLSPDRYMFDDDHTEMDEVIEIDETDDKFLRHRAQLLSTEELRSFVLDIPSKQQGSSPMTSSGPGPSGSLSIATSSLSSSSSSVSAAVSPQTPRSNNNNNKQVSSQENLNSNNAGAAPNGNVASSIVKRQNSRQRKTPQQASEEMAKGLLAANITAVVNKANQLQQTPLQ</sequence>
<evidence type="ECO:0000256" key="3">
    <source>
        <dbReference type="ARBA" id="ARBA00023015"/>
    </source>
</evidence>
<keyword evidence="5 7" id="KW-0539">Nucleus</keyword>
<feature type="coiled-coil region" evidence="8">
    <location>
        <begin position="248"/>
        <end position="278"/>
    </location>
</feature>
<keyword evidence="4 7" id="KW-0804">Transcription</keyword>
<dbReference type="EMBL" id="JAIXMP010000038">
    <property type="protein sequence ID" value="KAI9248519.1"/>
    <property type="molecule type" value="Genomic_DNA"/>
</dbReference>
<protein>
    <recommendedName>
        <fullName evidence="7">Enhancer of polycomb-like protein</fullName>
    </recommendedName>
</protein>
<feature type="region of interest" description="Disordered" evidence="9">
    <location>
        <begin position="484"/>
        <end position="578"/>
    </location>
</feature>
<organism evidence="11 12">
    <name type="scientific">Phascolomyces articulosus</name>
    <dbReference type="NCBI Taxonomy" id="60185"/>
    <lineage>
        <taxon>Eukaryota</taxon>
        <taxon>Fungi</taxon>
        <taxon>Fungi incertae sedis</taxon>
        <taxon>Mucoromycota</taxon>
        <taxon>Mucoromycotina</taxon>
        <taxon>Mucoromycetes</taxon>
        <taxon>Mucorales</taxon>
        <taxon>Lichtheimiaceae</taxon>
        <taxon>Phascolomyces</taxon>
    </lineage>
</organism>
<dbReference type="PANTHER" id="PTHR14898">
    <property type="entry name" value="ENHANCER OF POLYCOMB"/>
    <property type="match status" value="1"/>
</dbReference>
<keyword evidence="3 7" id="KW-0805">Transcription regulation</keyword>
<evidence type="ECO:0000259" key="10">
    <source>
        <dbReference type="Pfam" id="PF10513"/>
    </source>
</evidence>
<dbReference type="GO" id="GO:0005634">
    <property type="term" value="C:nucleus"/>
    <property type="evidence" value="ECO:0007669"/>
    <property type="project" value="UniProtKB-SubCell"/>
</dbReference>
<feature type="compositionally biased region" description="Polar residues" evidence="9">
    <location>
        <begin position="523"/>
        <end position="540"/>
    </location>
</feature>
<dbReference type="InterPro" id="IPR024943">
    <property type="entry name" value="Enhancer_polycomb"/>
</dbReference>
<dbReference type="GO" id="GO:0035267">
    <property type="term" value="C:NuA4 histone acetyltransferase complex"/>
    <property type="evidence" value="ECO:0007669"/>
    <property type="project" value="InterPro"/>
</dbReference>
<evidence type="ECO:0000256" key="6">
    <source>
        <dbReference type="ARBA" id="ARBA00025513"/>
    </source>
</evidence>
<keyword evidence="12" id="KW-1185">Reference proteome</keyword>
<evidence type="ECO:0000313" key="12">
    <source>
        <dbReference type="Proteomes" id="UP001209540"/>
    </source>
</evidence>
<keyword evidence="8" id="KW-0175">Coiled coil</keyword>
<feature type="compositionally biased region" description="Low complexity" evidence="9">
    <location>
        <begin position="541"/>
        <end position="558"/>
    </location>
</feature>
<accession>A0AAD5JPE0</accession>
<dbReference type="Proteomes" id="UP001209540">
    <property type="component" value="Unassembled WGS sequence"/>
</dbReference>
<feature type="non-terminal residue" evidence="11">
    <location>
        <position position="603"/>
    </location>
</feature>
<dbReference type="GO" id="GO:0006357">
    <property type="term" value="P:regulation of transcription by RNA polymerase II"/>
    <property type="evidence" value="ECO:0007669"/>
    <property type="project" value="InterPro"/>
</dbReference>
<feature type="compositionally biased region" description="Low complexity" evidence="9">
    <location>
        <begin position="488"/>
        <end position="522"/>
    </location>
</feature>
<evidence type="ECO:0000256" key="2">
    <source>
        <dbReference type="ARBA" id="ARBA00008035"/>
    </source>
</evidence>
<evidence type="ECO:0000313" key="11">
    <source>
        <dbReference type="EMBL" id="KAI9248519.1"/>
    </source>
</evidence>
<dbReference type="InterPro" id="IPR019542">
    <property type="entry name" value="Enhancer_polycomb-like_N"/>
</dbReference>
<evidence type="ECO:0000256" key="7">
    <source>
        <dbReference type="RuleBase" id="RU361124"/>
    </source>
</evidence>
<reference evidence="11" key="1">
    <citation type="journal article" date="2022" name="IScience">
        <title>Evolution of zygomycete secretomes and the origins of terrestrial fungal ecologies.</title>
        <authorList>
            <person name="Chang Y."/>
            <person name="Wang Y."/>
            <person name="Mondo S."/>
            <person name="Ahrendt S."/>
            <person name="Andreopoulos W."/>
            <person name="Barry K."/>
            <person name="Beard J."/>
            <person name="Benny G.L."/>
            <person name="Blankenship S."/>
            <person name="Bonito G."/>
            <person name="Cuomo C."/>
            <person name="Desiro A."/>
            <person name="Gervers K.A."/>
            <person name="Hundley H."/>
            <person name="Kuo A."/>
            <person name="LaButti K."/>
            <person name="Lang B.F."/>
            <person name="Lipzen A."/>
            <person name="O'Donnell K."/>
            <person name="Pangilinan J."/>
            <person name="Reynolds N."/>
            <person name="Sandor L."/>
            <person name="Smith M.E."/>
            <person name="Tsang A."/>
            <person name="Grigoriev I.V."/>
            <person name="Stajich J.E."/>
            <person name="Spatafora J.W."/>
        </authorList>
    </citation>
    <scope>NUCLEOTIDE SEQUENCE</scope>
    <source>
        <strain evidence="11">RSA 2281</strain>
    </source>
</reference>
<name>A0AAD5JPE0_9FUNG</name>
<dbReference type="Pfam" id="PF10513">
    <property type="entry name" value="EPL1"/>
    <property type="match status" value="1"/>
</dbReference>
<proteinExistence type="inferred from homology"/>
<comment type="function">
    <text evidence="6">Component of the NuA4 histone acetyltransferase complex which is involved in transcriptional activation of selected genes principally by acetylation of nucleosomal histone H4 and H2A. The NuA4 complex is also involved in DNA repair. Involved in gene silencing by neighboring heterochromatin, blockage of the silencing spreading along the chromosome, and required for cell cycle progression through G2/M.</text>
</comment>
<evidence type="ECO:0000256" key="8">
    <source>
        <dbReference type="SAM" id="Coils"/>
    </source>
</evidence>
<comment type="caution">
    <text evidence="11">The sequence shown here is derived from an EMBL/GenBank/DDBJ whole genome shotgun (WGS) entry which is preliminary data.</text>
</comment>
<evidence type="ECO:0000256" key="4">
    <source>
        <dbReference type="ARBA" id="ARBA00023163"/>
    </source>
</evidence>
<dbReference type="AlphaFoldDB" id="A0AAD5JPE0"/>
<evidence type="ECO:0000256" key="5">
    <source>
        <dbReference type="ARBA" id="ARBA00023242"/>
    </source>
</evidence>
<feature type="domain" description="Enhancer of polycomb-like N-terminal" evidence="10">
    <location>
        <begin position="10"/>
        <end position="160"/>
    </location>
</feature>
<comment type="similarity">
    <text evidence="2 7">Belongs to the enhancer of polycomb family.</text>
</comment>
<gene>
    <name evidence="11" type="ORF">BDA99DRAFT_415391</name>
</gene>
<comment type="subcellular location">
    <subcellularLocation>
        <location evidence="1 7">Nucleus</location>
    </subcellularLocation>
</comment>